<sequence>MVKEHYVVTHTMADGSKRDSVEGYVIPDDNPVYELFRKVNERRMEAV</sequence>
<evidence type="ECO:0000313" key="2">
    <source>
        <dbReference type="Proteomes" id="UP000032278"/>
    </source>
</evidence>
<gene>
    <name evidence="1" type="ORF">AT55_00052</name>
</gene>
<reference evidence="1 2" key="1">
    <citation type="submission" date="2013-11" db="EMBL/GenBank/DDBJ databases">
        <authorList>
            <person name="da Piedade I."/>
            <person name="Tang M.H.E."/>
            <person name="Bojesen A.M."/>
        </authorList>
    </citation>
    <scope>NUCLEOTIDE SEQUENCE [LARGE SCALE GENOMIC DNA]</scope>
    <source>
        <strain evidence="1 2">Sz4is</strain>
    </source>
</reference>
<comment type="caution">
    <text evidence="1">The sequence shown here is derived from an EMBL/GenBank/DDBJ whole genome shotgun (WGS) entry which is preliminary data.</text>
</comment>
<dbReference type="Proteomes" id="UP000032278">
    <property type="component" value="Unassembled WGS sequence"/>
</dbReference>
<dbReference type="RefSeq" id="WP_366534948.1">
    <property type="nucleotide sequence ID" value="NZ_JAUE01000033.1"/>
</dbReference>
<evidence type="ECO:0000313" key="1">
    <source>
        <dbReference type="EMBL" id="KIS18003.1"/>
    </source>
</evidence>
<dbReference type="AlphaFoldDB" id="A0AAW3GN61"/>
<name>A0AAW3GN61_STRSZ</name>
<proteinExistence type="predicted"/>
<dbReference type="NCBIfam" id="NF047423">
    <property type="entry name" value="BOW99_gp33_fam"/>
    <property type="match status" value="1"/>
</dbReference>
<dbReference type="InterPro" id="IPR059211">
    <property type="entry name" value="BOW99_gp33-like"/>
</dbReference>
<protein>
    <recommendedName>
        <fullName evidence="3">Phage protein</fullName>
    </recommendedName>
</protein>
<evidence type="ECO:0008006" key="3">
    <source>
        <dbReference type="Google" id="ProtNLM"/>
    </source>
</evidence>
<dbReference type="EMBL" id="JAUE01000033">
    <property type="protein sequence ID" value="KIS18003.1"/>
    <property type="molecule type" value="Genomic_DNA"/>
</dbReference>
<accession>A0AAW3GN61</accession>
<organism evidence="1 2">
    <name type="scientific">Streptococcus equi subsp. zooepidemicus Sz4is</name>
    <dbReference type="NCBI Taxonomy" id="1381082"/>
    <lineage>
        <taxon>Bacteria</taxon>
        <taxon>Bacillati</taxon>
        <taxon>Bacillota</taxon>
        <taxon>Bacilli</taxon>
        <taxon>Lactobacillales</taxon>
        <taxon>Streptococcaceae</taxon>
        <taxon>Streptococcus</taxon>
    </lineage>
</organism>